<gene>
    <name evidence="1" type="ORF">HALO32_02586</name>
</gene>
<accession>A0A5K1I4T1</accession>
<reference evidence="1 2" key="1">
    <citation type="submission" date="2019-09" db="EMBL/GenBank/DDBJ databases">
        <authorList>
            <person name="Criscuolo A."/>
        </authorList>
    </citation>
    <scope>NUCLEOTIDE SEQUENCE [LARGE SCALE GENOMIC DNA]</scope>
    <source>
        <strain evidence="2">3(2)</strain>
    </source>
</reference>
<proteinExistence type="predicted"/>
<organism evidence="1 2">
    <name type="scientific">Halomonas lysinitropha</name>
    <dbReference type="NCBI Taxonomy" id="2607506"/>
    <lineage>
        <taxon>Bacteria</taxon>
        <taxon>Pseudomonadati</taxon>
        <taxon>Pseudomonadota</taxon>
        <taxon>Gammaproteobacteria</taxon>
        <taxon>Oceanospirillales</taxon>
        <taxon>Halomonadaceae</taxon>
        <taxon>Halomonas</taxon>
    </lineage>
</organism>
<evidence type="ECO:0000313" key="2">
    <source>
        <dbReference type="Proteomes" id="UP000326725"/>
    </source>
</evidence>
<sequence>MTTLIHAGLLFAIAGLTIALGVTLFQIHREIYGFDEDNRP</sequence>
<protein>
    <submittedName>
        <fullName evidence="1">Uncharacterized protein</fullName>
    </submittedName>
</protein>
<dbReference type="Proteomes" id="UP000326725">
    <property type="component" value="Unassembled WGS sequence"/>
</dbReference>
<dbReference type="RefSeq" id="WP_267902497.1">
    <property type="nucleotide sequence ID" value="NZ_CABVOU010000039.1"/>
</dbReference>
<keyword evidence="2" id="KW-1185">Reference proteome</keyword>
<evidence type="ECO:0000313" key="1">
    <source>
        <dbReference type="EMBL" id="VVZ96486.1"/>
    </source>
</evidence>
<dbReference type="AlphaFoldDB" id="A0A5K1I4T1"/>
<name>A0A5K1I4T1_9GAMM</name>
<dbReference type="EMBL" id="CABVOU010000039">
    <property type="protein sequence ID" value="VVZ96486.1"/>
    <property type="molecule type" value="Genomic_DNA"/>
</dbReference>